<dbReference type="Gene3D" id="3.40.640.10">
    <property type="entry name" value="Type I PLP-dependent aspartate aminotransferase-like (Major domain)"/>
    <property type="match status" value="1"/>
</dbReference>
<evidence type="ECO:0000313" key="11">
    <source>
        <dbReference type="EMBL" id="MBK1826520.1"/>
    </source>
</evidence>
<dbReference type="Pfam" id="PF00266">
    <property type="entry name" value="Aminotran_5"/>
    <property type="match status" value="1"/>
</dbReference>
<sequence>MGPGPSRVPNRVLRALSAPTIGHLDPQFVELLDDTCLKLRQVFRTENPLTFPVSATGMAGMECVVSNLLEAGDQAIVCVNGLFGGRMVEVMERHGIVVHRLDAKWGSSFTEDEVADVVHRHPRAKALAMVHAETSTGAHQPLAAISKMLHEEGMLFIVDAVTSLGGHPVEVDEWHIDAVYSATQKCLSCPPGLAPVSFSPAAVEVIERRKRPVDNWYFDVGMLKNYYEGRSTRAYHHTPPVNMIFALNEALAIILEEGLEARFERHAHMHKRLRAGLEEIGLEYVPDQSLHSMNCVWIPEGVDDAKVRSRMLDTYGIEIGGGLAEMAGKVWRIGLMGHSATQANVDLVLAALVDCLE</sequence>
<dbReference type="InterPro" id="IPR015422">
    <property type="entry name" value="PyrdxlP-dep_Trfase_small"/>
</dbReference>
<dbReference type="Gene3D" id="3.90.1150.10">
    <property type="entry name" value="Aspartate Aminotransferase, domain 1"/>
    <property type="match status" value="1"/>
</dbReference>
<dbReference type="Proteomes" id="UP000658278">
    <property type="component" value="Unassembled WGS sequence"/>
</dbReference>
<dbReference type="InterPro" id="IPR015424">
    <property type="entry name" value="PyrdxlP-dep_Trfase"/>
</dbReference>
<dbReference type="InterPro" id="IPR020578">
    <property type="entry name" value="Aminotrans_V_PyrdxlP_BS"/>
</dbReference>
<gene>
    <name evidence="11" type="ORF">JIN81_05785</name>
</gene>
<dbReference type="AlphaFoldDB" id="A0A934VFF6"/>
<proteinExistence type="inferred from homology"/>
<evidence type="ECO:0000256" key="8">
    <source>
        <dbReference type="RuleBase" id="RU004075"/>
    </source>
</evidence>
<dbReference type="GO" id="GO:0008453">
    <property type="term" value="F:alanine-glyoxylate transaminase activity"/>
    <property type="evidence" value="ECO:0007669"/>
    <property type="project" value="TreeGrafter"/>
</dbReference>
<comment type="cofactor">
    <cofactor evidence="1 7 9">
        <name>pyridoxal 5'-phosphate</name>
        <dbReference type="ChEBI" id="CHEBI:597326"/>
    </cofactor>
</comment>
<organism evidence="11 12">
    <name type="scientific">Haloferula rosea</name>
    <dbReference type="NCBI Taxonomy" id="490093"/>
    <lineage>
        <taxon>Bacteria</taxon>
        <taxon>Pseudomonadati</taxon>
        <taxon>Verrucomicrobiota</taxon>
        <taxon>Verrucomicrobiia</taxon>
        <taxon>Verrucomicrobiales</taxon>
        <taxon>Verrucomicrobiaceae</taxon>
        <taxon>Haloferula</taxon>
    </lineage>
</organism>
<name>A0A934VFF6_9BACT</name>
<keyword evidence="12" id="KW-1185">Reference proteome</keyword>
<evidence type="ECO:0000256" key="9">
    <source>
        <dbReference type="RuleBase" id="RU004504"/>
    </source>
</evidence>
<dbReference type="InterPro" id="IPR024169">
    <property type="entry name" value="SP_NH2Trfase/AEP_transaminase"/>
</dbReference>
<evidence type="ECO:0000256" key="2">
    <source>
        <dbReference type="ARBA" id="ARBA00009236"/>
    </source>
</evidence>
<evidence type="ECO:0000259" key="10">
    <source>
        <dbReference type="Pfam" id="PF00266"/>
    </source>
</evidence>
<evidence type="ECO:0000256" key="7">
    <source>
        <dbReference type="PIRSR" id="PIRSR000524-50"/>
    </source>
</evidence>
<protein>
    <submittedName>
        <fullName evidence="11">Alanine--glyoxylate aminotransferase family protein</fullName>
    </submittedName>
</protein>
<dbReference type="PROSITE" id="PS00595">
    <property type="entry name" value="AA_TRANSFER_CLASS_5"/>
    <property type="match status" value="1"/>
</dbReference>
<dbReference type="PANTHER" id="PTHR21152:SF40">
    <property type="entry name" value="ALANINE--GLYOXYLATE AMINOTRANSFERASE"/>
    <property type="match status" value="1"/>
</dbReference>
<dbReference type="SUPFAM" id="SSF53383">
    <property type="entry name" value="PLP-dependent transferases"/>
    <property type="match status" value="1"/>
</dbReference>
<keyword evidence="3 11" id="KW-0032">Aminotransferase</keyword>
<comment type="caution">
    <text evidence="11">The sequence shown here is derived from an EMBL/GenBank/DDBJ whole genome shotgun (WGS) entry which is preliminary data.</text>
</comment>
<feature type="domain" description="Aminotransferase class V" evidence="10">
    <location>
        <begin position="21"/>
        <end position="346"/>
    </location>
</feature>
<evidence type="ECO:0000313" key="12">
    <source>
        <dbReference type="Proteomes" id="UP000658278"/>
    </source>
</evidence>
<feature type="modified residue" description="N6-(pyridoxal phosphate)lysine" evidence="7">
    <location>
        <position position="185"/>
    </location>
</feature>
<feature type="binding site" evidence="6">
    <location>
        <position position="332"/>
    </location>
    <ligand>
        <name>substrate</name>
    </ligand>
</feature>
<evidence type="ECO:0000256" key="4">
    <source>
        <dbReference type="ARBA" id="ARBA00022679"/>
    </source>
</evidence>
<evidence type="ECO:0000256" key="1">
    <source>
        <dbReference type="ARBA" id="ARBA00001933"/>
    </source>
</evidence>
<keyword evidence="5 7" id="KW-0663">Pyridoxal phosphate</keyword>
<dbReference type="RefSeq" id="WP_234044510.1">
    <property type="nucleotide sequence ID" value="NZ_JAENII010000003.1"/>
</dbReference>
<accession>A0A934VFF6</accession>
<dbReference type="InterPro" id="IPR000192">
    <property type="entry name" value="Aminotrans_V_dom"/>
</dbReference>
<evidence type="ECO:0000256" key="6">
    <source>
        <dbReference type="PIRSR" id="PIRSR000524-1"/>
    </source>
</evidence>
<dbReference type="GO" id="GO:0004760">
    <property type="term" value="F:L-serine-pyruvate transaminase activity"/>
    <property type="evidence" value="ECO:0007669"/>
    <property type="project" value="TreeGrafter"/>
</dbReference>
<keyword evidence="4" id="KW-0808">Transferase</keyword>
<evidence type="ECO:0000256" key="3">
    <source>
        <dbReference type="ARBA" id="ARBA00022576"/>
    </source>
</evidence>
<comment type="similarity">
    <text evidence="2 8">Belongs to the class-V pyridoxal-phosphate-dependent aminotransferase family.</text>
</comment>
<dbReference type="EMBL" id="JAENII010000003">
    <property type="protein sequence ID" value="MBK1826520.1"/>
    <property type="molecule type" value="Genomic_DNA"/>
</dbReference>
<reference evidence="11" key="1">
    <citation type="submission" date="2021-01" db="EMBL/GenBank/DDBJ databases">
        <title>Modified the classification status of verrucomicrobia.</title>
        <authorList>
            <person name="Feng X."/>
        </authorList>
    </citation>
    <scope>NUCLEOTIDE SEQUENCE</scope>
    <source>
        <strain evidence="11">KCTC 22201</strain>
    </source>
</reference>
<dbReference type="InterPro" id="IPR015421">
    <property type="entry name" value="PyrdxlP-dep_Trfase_major"/>
</dbReference>
<dbReference type="GO" id="GO:0019265">
    <property type="term" value="P:glycine biosynthetic process, by transamination of glyoxylate"/>
    <property type="evidence" value="ECO:0007669"/>
    <property type="project" value="TreeGrafter"/>
</dbReference>
<evidence type="ECO:0000256" key="5">
    <source>
        <dbReference type="ARBA" id="ARBA00022898"/>
    </source>
</evidence>
<dbReference type="FunFam" id="3.40.640.10:FF:000027">
    <property type="entry name" value="Serine--pyruvate aminotransferase, mitochondrial"/>
    <property type="match status" value="1"/>
</dbReference>
<dbReference type="PIRSF" id="PIRSF000524">
    <property type="entry name" value="SPT"/>
    <property type="match status" value="1"/>
</dbReference>
<dbReference type="PANTHER" id="PTHR21152">
    <property type="entry name" value="AMINOTRANSFERASE CLASS V"/>
    <property type="match status" value="1"/>
</dbReference>